<accession>A0A1H3Q419</accession>
<reference evidence="1 2" key="1">
    <citation type="submission" date="2016-10" db="EMBL/GenBank/DDBJ databases">
        <authorList>
            <person name="de Groot N.N."/>
        </authorList>
    </citation>
    <scope>NUCLEOTIDE SEQUENCE [LARGE SCALE GENOMIC DNA]</scope>
    <source>
        <strain evidence="1 2">Nm1</strain>
    </source>
</reference>
<dbReference type="EMBL" id="FNOY01000129">
    <property type="protein sequence ID" value="SDZ07858.1"/>
    <property type="molecule type" value="Genomic_DNA"/>
</dbReference>
<sequence>SFLWSVLIVSGVVSDMAIPRSFALRLREQSRVPFLGGGCVVPPPQAVLWTPPTSIQGRAAFVSLYSSVGGLSTSLDGSPALGNKSSRTCRPCYPGSRWPLLPLFRQPSNGLPLSSTGSASPLRLRGYSWVHLRYGLLSCCVETHDPALPRRRFLMLPGRTDNSPDGTSTR</sequence>
<evidence type="ECO:0000313" key="2">
    <source>
        <dbReference type="Proteomes" id="UP000198640"/>
    </source>
</evidence>
<evidence type="ECO:0000313" key="1">
    <source>
        <dbReference type="EMBL" id="SDZ07858.1"/>
    </source>
</evidence>
<dbReference type="AlphaFoldDB" id="A0A1H3Q419"/>
<proteinExistence type="predicted"/>
<feature type="non-terminal residue" evidence="1">
    <location>
        <position position="1"/>
    </location>
</feature>
<name>A0A1H3Q419_9PROT</name>
<organism evidence="1 2">
    <name type="scientific">Nitrosomonas halophila</name>
    <dbReference type="NCBI Taxonomy" id="44576"/>
    <lineage>
        <taxon>Bacteria</taxon>
        <taxon>Pseudomonadati</taxon>
        <taxon>Pseudomonadota</taxon>
        <taxon>Betaproteobacteria</taxon>
        <taxon>Nitrosomonadales</taxon>
        <taxon>Nitrosomonadaceae</taxon>
        <taxon>Nitrosomonas</taxon>
    </lineage>
</organism>
<gene>
    <name evidence="1" type="ORF">SAMN05421881_11294</name>
</gene>
<dbReference type="Proteomes" id="UP000198640">
    <property type="component" value="Unassembled WGS sequence"/>
</dbReference>
<protein>
    <submittedName>
        <fullName evidence="1">Uncharacterized protein</fullName>
    </submittedName>
</protein>
<keyword evidence="2" id="KW-1185">Reference proteome</keyword>